<reference evidence="4" key="1">
    <citation type="submission" date="2016-10" db="EMBL/GenBank/DDBJ databases">
        <authorList>
            <person name="Varghese N."/>
            <person name="Submissions S."/>
        </authorList>
    </citation>
    <scope>NUCLEOTIDE SEQUENCE [LARGE SCALE GENOMIC DNA]</scope>
    <source>
        <strain evidence="4">CGMCC 1.8895</strain>
    </source>
</reference>
<evidence type="ECO:0000256" key="1">
    <source>
        <dbReference type="ARBA" id="ARBA00006817"/>
    </source>
</evidence>
<gene>
    <name evidence="3" type="ORF">SAMN05216216_1056</name>
</gene>
<dbReference type="EMBL" id="FNFY01000005">
    <property type="protein sequence ID" value="SDK57477.1"/>
    <property type="molecule type" value="Genomic_DNA"/>
</dbReference>
<sequence>MWVDYNTDDNNAYQTIEIEIDATAENIFYYISTAEGIRQWFPELSFDDEPRPEKLVFTLGDDDWEYMDVLEFSDKKRIIFTWDAGDIQMELDEVDDGRTVLMLKERLPLTFEGIARDFTGWYFQAQNIRKISETGEPEALDQEAFKQQQAAIKEELGL</sequence>
<organism evidence="3 4">
    <name type="scientific">Lacicoccus qingdaonensis</name>
    <dbReference type="NCBI Taxonomy" id="576118"/>
    <lineage>
        <taxon>Bacteria</taxon>
        <taxon>Bacillati</taxon>
        <taxon>Bacillota</taxon>
        <taxon>Bacilli</taxon>
        <taxon>Bacillales</taxon>
        <taxon>Salinicoccaceae</taxon>
        <taxon>Lacicoccus</taxon>
    </lineage>
</organism>
<dbReference type="Proteomes" id="UP000199008">
    <property type="component" value="Unassembled WGS sequence"/>
</dbReference>
<evidence type="ECO:0000313" key="4">
    <source>
        <dbReference type="Proteomes" id="UP000199008"/>
    </source>
</evidence>
<dbReference type="AlphaFoldDB" id="A0A1G9D0M6"/>
<protein>
    <submittedName>
        <fullName evidence="3">Uncharacterized conserved protein YndB, AHSA1/START domain</fullName>
    </submittedName>
</protein>
<dbReference type="RefSeq" id="WP_092985049.1">
    <property type="nucleotide sequence ID" value="NZ_FNFY01000005.1"/>
</dbReference>
<dbReference type="Gene3D" id="3.30.530.20">
    <property type="match status" value="1"/>
</dbReference>
<keyword evidence="4" id="KW-1185">Reference proteome</keyword>
<dbReference type="InterPro" id="IPR023393">
    <property type="entry name" value="START-like_dom_sf"/>
</dbReference>
<name>A0A1G9D0M6_9BACL</name>
<evidence type="ECO:0000259" key="2">
    <source>
        <dbReference type="Pfam" id="PF08327"/>
    </source>
</evidence>
<dbReference type="OrthoDB" id="9803476at2"/>
<evidence type="ECO:0000313" key="3">
    <source>
        <dbReference type="EMBL" id="SDK57477.1"/>
    </source>
</evidence>
<dbReference type="InterPro" id="IPR013538">
    <property type="entry name" value="ASHA1/2-like_C"/>
</dbReference>
<comment type="similarity">
    <text evidence="1">Belongs to the AHA1 family.</text>
</comment>
<feature type="domain" description="Activator of Hsp90 ATPase homologue 1/2-like C-terminal" evidence="2">
    <location>
        <begin position="21"/>
        <end position="105"/>
    </location>
</feature>
<proteinExistence type="inferred from homology"/>
<accession>A0A1G9D0M6</accession>
<dbReference type="Pfam" id="PF08327">
    <property type="entry name" value="AHSA1"/>
    <property type="match status" value="1"/>
</dbReference>
<dbReference type="SUPFAM" id="SSF55961">
    <property type="entry name" value="Bet v1-like"/>
    <property type="match status" value="1"/>
</dbReference>